<reference evidence="9" key="1">
    <citation type="submission" date="2016-10" db="EMBL/GenBank/DDBJ databases">
        <authorList>
            <person name="Varghese N."/>
            <person name="Submissions S."/>
        </authorList>
    </citation>
    <scope>NUCLEOTIDE SEQUENCE [LARGE SCALE GENOMIC DNA]</scope>
    <source>
        <strain evidence="9">DSM 25329</strain>
    </source>
</reference>
<dbReference type="Gene3D" id="3.40.50.720">
    <property type="entry name" value="NAD(P)-binding Rossmann-like Domain"/>
    <property type="match status" value="1"/>
</dbReference>
<dbReference type="PANTHER" id="PTHR42813:SF2">
    <property type="entry name" value="DEHYDROGENASE, ZINC-CONTAINING, PUTATIVE (AFU_ORTHOLOGUE AFUA_2G02810)-RELATED"/>
    <property type="match status" value="1"/>
</dbReference>
<dbReference type="OrthoDB" id="9787435at2"/>
<dbReference type="Gene3D" id="3.90.180.10">
    <property type="entry name" value="Medium-chain alcohol dehydrogenases, catalytic domain"/>
    <property type="match status" value="1"/>
</dbReference>
<feature type="domain" description="Alcohol dehydrogenase-like N-terminal" evidence="7">
    <location>
        <begin position="25"/>
        <end position="156"/>
    </location>
</feature>
<evidence type="ECO:0000256" key="3">
    <source>
        <dbReference type="ARBA" id="ARBA00022833"/>
    </source>
</evidence>
<dbReference type="EMBL" id="FNAN01000034">
    <property type="protein sequence ID" value="SDH35848.1"/>
    <property type="molecule type" value="Genomic_DNA"/>
</dbReference>
<evidence type="ECO:0000256" key="5">
    <source>
        <dbReference type="RuleBase" id="RU361277"/>
    </source>
</evidence>
<dbReference type="SUPFAM" id="SSF50129">
    <property type="entry name" value="GroES-like"/>
    <property type="match status" value="1"/>
</dbReference>
<dbReference type="Pfam" id="PF08240">
    <property type="entry name" value="ADH_N"/>
    <property type="match status" value="1"/>
</dbReference>
<evidence type="ECO:0000256" key="2">
    <source>
        <dbReference type="ARBA" id="ARBA00022723"/>
    </source>
</evidence>
<accession>A0A1G8BRW7</accession>
<keyword evidence="9" id="KW-1185">Reference proteome</keyword>
<dbReference type="GO" id="GO:0008270">
    <property type="term" value="F:zinc ion binding"/>
    <property type="evidence" value="ECO:0007669"/>
    <property type="project" value="InterPro"/>
</dbReference>
<evidence type="ECO:0000259" key="7">
    <source>
        <dbReference type="Pfam" id="PF08240"/>
    </source>
</evidence>
<keyword evidence="4" id="KW-0560">Oxidoreductase</keyword>
<evidence type="ECO:0000256" key="4">
    <source>
        <dbReference type="ARBA" id="ARBA00023002"/>
    </source>
</evidence>
<evidence type="ECO:0000313" key="8">
    <source>
        <dbReference type="EMBL" id="SDH35848.1"/>
    </source>
</evidence>
<sequence>MKALCYNSVKDLRVENVPDPEIISPKDMIVRVTLSSVCGSDLHIINGFIPTVKAGDVLGHEFMGGVVETGRDVKKFVKGDRVVVASVIACGECHYCNQQSYSLCDNTNPNAYLPEKMFGDTLAGIYGYTHAFGGYAGSHAQYIRVPFADNGAFKVPEGLQDDSVIFCSDAFPTGYMAADMANIKPGSVVAVWGAGGVGQMAMQSAWLLGAERVIAIDREAYRLRVAKEKSKAETLNFTEVEVLEALKDLTGGRGPDCCIDAVGMESSGTGIGYAYDKAKQWARMENDRPLVLRDAIMACRKGGTVSIVGVYSGFADKIPMGAAMNKALTFKMGQMHGPKYIPRLLDHVQNGDVDPSFLVTHKMGLHQGQQGYDMFTLKEDNCMRVVFDPQKSLQHG</sequence>
<evidence type="ECO:0000259" key="6">
    <source>
        <dbReference type="Pfam" id="PF00107"/>
    </source>
</evidence>
<dbReference type="Pfam" id="PF00107">
    <property type="entry name" value="ADH_zinc_N"/>
    <property type="match status" value="1"/>
</dbReference>
<dbReference type="InterPro" id="IPR002328">
    <property type="entry name" value="ADH_Zn_CS"/>
</dbReference>
<dbReference type="GO" id="GO:0016491">
    <property type="term" value="F:oxidoreductase activity"/>
    <property type="evidence" value="ECO:0007669"/>
    <property type="project" value="UniProtKB-KW"/>
</dbReference>
<feature type="domain" description="Alcohol dehydrogenase-like C-terminal" evidence="6">
    <location>
        <begin position="196"/>
        <end position="265"/>
    </location>
</feature>
<comment type="cofactor">
    <cofactor evidence="1 5">
        <name>Zn(2+)</name>
        <dbReference type="ChEBI" id="CHEBI:29105"/>
    </cofactor>
</comment>
<dbReference type="Proteomes" id="UP000198748">
    <property type="component" value="Unassembled WGS sequence"/>
</dbReference>
<organism evidence="8 9">
    <name type="scientific">Dyadobacter soli</name>
    <dbReference type="NCBI Taxonomy" id="659014"/>
    <lineage>
        <taxon>Bacteria</taxon>
        <taxon>Pseudomonadati</taxon>
        <taxon>Bacteroidota</taxon>
        <taxon>Cytophagia</taxon>
        <taxon>Cytophagales</taxon>
        <taxon>Spirosomataceae</taxon>
        <taxon>Dyadobacter</taxon>
    </lineage>
</organism>
<proteinExistence type="inferred from homology"/>
<dbReference type="PROSITE" id="PS00059">
    <property type="entry name" value="ADH_ZINC"/>
    <property type="match status" value="1"/>
</dbReference>
<gene>
    <name evidence="8" type="ORF">SAMN04487996_13419</name>
</gene>
<dbReference type="STRING" id="659014.SAMN04487996_13419"/>
<keyword evidence="2 5" id="KW-0479">Metal-binding</keyword>
<dbReference type="SUPFAM" id="SSF51735">
    <property type="entry name" value="NAD(P)-binding Rossmann-fold domains"/>
    <property type="match status" value="1"/>
</dbReference>
<protein>
    <submittedName>
        <fullName evidence="8">Threonine dehydrogenase</fullName>
    </submittedName>
</protein>
<comment type="similarity">
    <text evidence="5">Belongs to the zinc-containing alcohol dehydrogenase family.</text>
</comment>
<dbReference type="InterPro" id="IPR036291">
    <property type="entry name" value="NAD(P)-bd_dom_sf"/>
</dbReference>
<name>A0A1G8BRW7_9BACT</name>
<dbReference type="CDD" id="cd08283">
    <property type="entry name" value="FDH_like_1"/>
    <property type="match status" value="1"/>
</dbReference>
<dbReference type="InterPro" id="IPR013149">
    <property type="entry name" value="ADH-like_C"/>
</dbReference>
<dbReference type="RefSeq" id="WP_090157686.1">
    <property type="nucleotide sequence ID" value="NZ_FNAN01000034.1"/>
</dbReference>
<evidence type="ECO:0000256" key="1">
    <source>
        <dbReference type="ARBA" id="ARBA00001947"/>
    </source>
</evidence>
<dbReference type="PANTHER" id="PTHR42813">
    <property type="entry name" value="ZINC-TYPE ALCOHOL DEHYDROGENASE-LIKE"/>
    <property type="match status" value="1"/>
</dbReference>
<dbReference type="InterPro" id="IPR011032">
    <property type="entry name" value="GroES-like_sf"/>
</dbReference>
<evidence type="ECO:0000313" key="9">
    <source>
        <dbReference type="Proteomes" id="UP000198748"/>
    </source>
</evidence>
<dbReference type="AlphaFoldDB" id="A0A1G8BRW7"/>
<dbReference type="InterPro" id="IPR013154">
    <property type="entry name" value="ADH-like_N"/>
</dbReference>
<keyword evidence="3 5" id="KW-0862">Zinc</keyword>